<name>A0A3Q2QJ92_FUNHE</name>
<dbReference type="Ensembl" id="ENSFHET00000000237.1">
    <property type="protein sequence ID" value="ENSFHEP00000027416.1"/>
    <property type="gene ID" value="ENSFHEG00000010837.1"/>
</dbReference>
<organism evidence="1 2">
    <name type="scientific">Fundulus heteroclitus</name>
    <name type="common">Killifish</name>
    <name type="synonym">Mummichog</name>
    <dbReference type="NCBI Taxonomy" id="8078"/>
    <lineage>
        <taxon>Eukaryota</taxon>
        <taxon>Metazoa</taxon>
        <taxon>Chordata</taxon>
        <taxon>Craniata</taxon>
        <taxon>Vertebrata</taxon>
        <taxon>Euteleostomi</taxon>
        <taxon>Actinopterygii</taxon>
        <taxon>Neopterygii</taxon>
        <taxon>Teleostei</taxon>
        <taxon>Neoteleostei</taxon>
        <taxon>Acanthomorphata</taxon>
        <taxon>Ovalentaria</taxon>
        <taxon>Atherinomorphae</taxon>
        <taxon>Cyprinodontiformes</taxon>
        <taxon>Fundulidae</taxon>
        <taxon>Fundulus</taxon>
    </lineage>
</organism>
<dbReference type="SUPFAM" id="SSF48726">
    <property type="entry name" value="Immunoglobulin"/>
    <property type="match status" value="1"/>
</dbReference>
<protein>
    <recommendedName>
        <fullName evidence="3">Immunoglobulin subtype domain-containing protein</fullName>
    </recommendedName>
</protein>
<dbReference type="Proteomes" id="UP000265000">
    <property type="component" value="Unplaced"/>
</dbReference>
<keyword evidence="2" id="KW-1185">Reference proteome</keyword>
<dbReference type="AlphaFoldDB" id="A0A3Q2QJ92"/>
<dbReference type="InterPro" id="IPR036179">
    <property type="entry name" value="Ig-like_dom_sf"/>
</dbReference>
<proteinExistence type="predicted"/>
<reference evidence="1" key="2">
    <citation type="submission" date="2025-09" db="UniProtKB">
        <authorList>
            <consortium name="Ensembl"/>
        </authorList>
    </citation>
    <scope>IDENTIFICATION</scope>
</reference>
<accession>A0A3Q2QJ92</accession>
<dbReference type="STRING" id="8078.ENSFHEP00000027416"/>
<evidence type="ECO:0008006" key="3">
    <source>
        <dbReference type="Google" id="ProtNLM"/>
    </source>
</evidence>
<dbReference type="Gene3D" id="2.60.40.10">
    <property type="entry name" value="Immunoglobulins"/>
    <property type="match status" value="1"/>
</dbReference>
<evidence type="ECO:0000313" key="2">
    <source>
        <dbReference type="Proteomes" id="UP000265000"/>
    </source>
</evidence>
<dbReference type="GeneTree" id="ENSGT00990000203774"/>
<dbReference type="InterPro" id="IPR013783">
    <property type="entry name" value="Ig-like_fold"/>
</dbReference>
<evidence type="ECO:0000313" key="1">
    <source>
        <dbReference type="Ensembl" id="ENSFHEP00000027416.1"/>
    </source>
</evidence>
<reference evidence="1" key="1">
    <citation type="submission" date="2025-08" db="UniProtKB">
        <authorList>
            <consortium name="Ensembl"/>
        </authorList>
    </citation>
    <scope>IDENTIFICATION</scope>
</reference>
<sequence length="186" mass="20373">TGSGPEYPCVQLHPSFPRLLTDHASGGKHVIHKKVGDSVEISSNLPTEGVSRATWKYGDSKVAEQGLGVTGNNPFKARVQFNNVTFSLTIRDLTLQDSGDFSFTSATNDQQRPTVFITLLVHGRMLVLIQATKKIWGMKSCLLLISIFIYSRAEGTATADQDHTQQHPLTSPPPGQFSTLFVLTNF</sequence>